<feature type="region of interest" description="Disordered" evidence="4">
    <location>
        <begin position="174"/>
        <end position="216"/>
    </location>
</feature>
<protein>
    <submittedName>
        <fullName evidence="7">Adhesive plaque matrix protein-like isoform X1</fullName>
    </submittedName>
</protein>
<evidence type="ECO:0000256" key="3">
    <source>
        <dbReference type="ARBA" id="ARBA00023038"/>
    </source>
</evidence>
<keyword evidence="3" id="KW-0440">LIM domain</keyword>
<evidence type="ECO:0000313" key="6">
    <source>
        <dbReference type="Proteomes" id="UP000694941"/>
    </source>
</evidence>
<feature type="compositionally biased region" description="Polar residues" evidence="4">
    <location>
        <begin position="453"/>
        <end position="495"/>
    </location>
</feature>
<dbReference type="PROSITE" id="PS50106">
    <property type="entry name" value="PDZ"/>
    <property type="match status" value="1"/>
</dbReference>
<reference evidence="7" key="1">
    <citation type="submission" date="2025-08" db="UniProtKB">
        <authorList>
            <consortium name="RefSeq"/>
        </authorList>
    </citation>
    <scope>IDENTIFICATION</scope>
    <source>
        <tissue evidence="7">Muscle</tissue>
    </source>
</reference>
<keyword evidence="3" id="KW-0479">Metal-binding</keyword>
<feature type="domain" description="PDZ" evidence="5">
    <location>
        <begin position="8"/>
        <end position="91"/>
    </location>
</feature>
<dbReference type="InterPro" id="IPR036034">
    <property type="entry name" value="PDZ_sf"/>
</dbReference>
<evidence type="ECO:0000256" key="2">
    <source>
        <dbReference type="ARBA" id="ARBA00022490"/>
    </source>
</evidence>
<dbReference type="GeneID" id="106460286"/>
<evidence type="ECO:0000256" key="1">
    <source>
        <dbReference type="ARBA" id="ARBA00004496"/>
    </source>
</evidence>
<feature type="compositionally biased region" description="Low complexity" evidence="4">
    <location>
        <begin position="581"/>
        <end position="601"/>
    </location>
</feature>
<feature type="compositionally biased region" description="Low complexity" evidence="4">
    <location>
        <begin position="381"/>
        <end position="403"/>
    </location>
</feature>
<proteinExistence type="predicted"/>
<organism evidence="6 7">
    <name type="scientific">Limulus polyphemus</name>
    <name type="common">Atlantic horseshoe crab</name>
    <dbReference type="NCBI Taxonomy" id="6850"/>
    <lineage>
        <taxon>Eukaryota</taxon>
        <taxon>Metazoa</taxon>
        <taxon>Ecdysozoa</taxon>
        <taxon>Arthropoda</taxon>
        <taxon>Chelicerata</taxon>
        <taxon>Merostomata</taxon>
        <taxon>Xiphosura</taxon>
        <taxon>Limulidae</taxon>
        <taxon>Limulus</taxon>
    </lineage>
</organism>
<feature type="compositionally biased region" description="Polar residues" evidence="4">
    <location>
        <begin position="404"/>
        <end position="444"/>
    </location>
</feature>
<dbReference type="Proteomes" id="UP000694941">
    <property type="component" value="Unplaced"/>
</dbReference>
<dbReference type="SMART" id="SM00735">
    <property type="entry name" value="ZM"/>
    <property type="match status" value="1"/>
</dbReference>
<gene>
    <name evidence="7" type="primary">LOC106460286</name>
</gene>
<keyword evidence="2" id="KW-0963">Cytoplasm</keyword>
<accession>A0ABM1B5V2</accession>
<feature type="compositionally biased region" description="Pro residues" evidence="4">
    <location>
        <begin position="190"/>
        <end position="201"/>
    </location>
</feature>
<dbReference type="InterPro" id="IPR050604">
    <property type="entry name" value="PDZ-LIM_domain"/>
</dbReference>
<dbReference type="RefSeq" id="XP_013775428.1">
    <property type="nucleotide sequence ID" value="XM_013919974.2"/>
</dbReference>
<feature type="compositionally biased region" description="Polar residues" evidence="4">
    <location>
        <begin position="701"/>
        <end position="711"/>
    </location>
</feature>
<dbReference type="SMART" id="SM00228">
    <property type="entry name" value="PDZ"/>
    <property type="match status" value="1"/>
</dbReference>
<feature type="compositionally biased region" description="Polar residues" evidence="4">
    <location>
        <begin position="652"/>
        <end position="669"/>
    </location>
</feature>
<evidence type="ECO:0000259" key="5">
    <source>
        <dbReference type="PROSITE" id="PS50106"/>
    </source>
</evidence>
<feature type="region of interest" description="Disordered" evidence="4">
    <location>
        <begin position="564"/>
        <end position="721"/>
    </location>
</feature>
<feature type="compositionally biased region" description="Polar residues" evidence="4">
    <location>
        <begin position="564"/>
        <end position="580"/>
    </location>
</feature>
<dbReference type="InterPro" id="IPR031847">
    <property type="entry name" value="PDLI1-4/Zasp-like_mid"/>
</dbReference>
<dbReference type="Pfam" id="PF00595">
    <property type="entry name" value="PDZ"/>
    <property type="match status" value="1"/>
</dbReference>
<dbReference type="Pfam" id="PF15936">
    <property type="entry name" value="DUF4749"/>
    <property type="match status" value="1"/>
</dbReference>
<dbReference type="PANTHER" id="PTHR24214">
    <property type="entry name" value="PDZ AND LIM DOMAIN PROTEIN ZASP"/>
    <property type="match status" value="1"/>
</dbReference>
<dbReference type="InterPro" id="IPR001478">
    <property type="entry name" value="PDZ"/>
</dbReference>
<keyword evidence="6" id="KW-1185">Reference proteome</keyword>
<comment type="subcellular location">
    <subcellularLocation>
        <location evidence="1">Cytoplasm</location>
    </subcellularLocation>
</comment>
<dbReference type="SUPFAM" id="SSF50156">
    <property type="entry name" value="PDZ domain-like"/>
    <property type="match status" value="1"/>
</dbReference>
<dbReference type="PANTHER" id="PTHR24214:SF38">
    <property type="entry name" value="PDZ AND LIM DOMAIN PROTEIN ZASP-RELATED"/>
    <property type="match status" value="1"/>
</dbReference>
<sequence length="748" mass="83041">MSFQRPFLVSMKRPDPQQAWGFRVVGGRNQNHPVMILKVAPGSMAEQAGLLKGDEVIQVGHVNLQDMTHDEVQEAIQKCGNRLEMFVIRENLLNEPKEGEPRTVKAVFHSKYNSPMDLYSKENVADTLAQHAEVITDGFNGSDFKPSCTSPISLPPVIQRSAVLQALQQEESKGINYMNGPSTPPVQKKQPPPPPPKPIPPVRSQILKSPPGGKTSPTYYSYLTQQPQIISSSCTSQDISYSGQYVHQEGIRTPTYQQQQQFYQTPRPFSPSSYKQPLLHQMTSMPDYCQQIAIPKITDQPHYPQNTMPSRVFQPSYQHTSTSVQRTYQQQTIPSVPTQPSYQQPRTPPAATSPTQLSYQQSTMHTITSSPTQPPYEKISPALATTQPTHQQLTTTPVTARTTQPSYEKLSSTLDTSQPTQTSYQKPSSNITTSRPIQPSYQKPTTPPIDARPTQSSNQQPIVTVTSRVTDQKTYQQSTTTRVQPNYKQKTTPSVTDGVMHLTNPQATTDSATTTVTHSQYEKPSKMPYSTATVIIHTKVTPPSSTPKDVQKNYQKAVEQISSPVQTSTLSWGQTQEQNRPPSQTQTTGTSPSPTASPTPSYKIRTSEGIWPPKNPTSKELPKIGFSSGWTKEISHGKNMTWPPQKPDECRGNTTPTLTSRTGAITSAWNLRPSTPPSRTPPFAGGSPLPGRRNKDLLWPPQTNEKQNVKKSSSKPLKKAHSFEECIIQHASVTVPRTYRPPPDIHQV</sequence>
<dbReference type="InterPro" id="IPR006643">
    <property type="entry name" value="Zasp-like_motif"/>
</dbReference>
<feature type="region of interest" description="Disordered" evidence="4">
    <location>
        <begin position="299"/>
        <end position="497"/>
    </location>
</feature>
<keyword evidence="3" id="KW-0862">Zinc</keyword>
<evidence type="ECO:0000313" key="7">
    <source>
        <dbReference type="RefSeq" id="XP_013775428.1"/>
    </source>
</evidence>
<dbReference type="Gene3D" id="2.30.42.10">
    <property type="match status" value="1"/>
</dbReference>
<name>A0ABM1B5V2_LIMPO</name>
<feature type="compositionally biased region" description="Polar residues" evidence="4">
    <location>
        <begin position="303"/>
        <end position="371"/>
    </location>
</feature>
<evidence type="ECO:0000256" key="4">
    <source>
        <dbReference type="SAM" id="MobiDB-lite"/>
    </source>
</evidence>